<reference evidence="1" key="2">
    <citation type="submission" date="2020-05" db="EMBL/GenBank/DDBJ databases">
        <authorList>
            <person name="Kim H.-S."/>
            <person name="Proctor R.H."/>
            <person name="Brown D.W."/>
        </authorList>
    </citation>
    <scope>NUCLEOTIDE SEQUENCE</scope>
    <source>
        <strain evidence="1">NRRL 22465</strain>
    </source>
</reference>
<organism evidence="1 2">
    <name type="scientific">Fusarium zealandicum</name>
    <dbReference type="NCBI Taxonomy" id="1053134"/>
    <lineage>
        <taxon>Eukaryota</taxon>
        <taxon>Fungi</taxon>
        <taxon>Dikarya</taxon>
        <taxon>Ascomycota</taxon>
        <taxon>Pezizomycotina</taxon>
        <taxon>Sordariomycetes</taxon>
        <taxon>Hypocreomycetidae</taxon>
        <taxon>Hypocreales</taxon>
        <taxon>Nectriaceae</taxon>
        <taxon>Fusarium</taxon>
        <taxon>Fusarium staphyleae species complex</taxon>
    </lineage>
</organism>
<name>A0A8H4UEJ6_9HYPO</name>
<protein>
    <submittedName>
        <fullName evidence="1">Uncharacterized protein</fullName>
    </submittedName>
</protein>
<accession>A0A8H4UEJ6</accession>
<reference evidence="1" key="1">
    <citation type="journal article" date="2020" name="BMC Genomics">
        <title>Correction to: Identification and distribution of gene clusters required for synthesis of sphingolipid metabolism inhibitors in diverse species of the filamentous fungus Fusarium.</title>
        <authorList>
            <person name="Kim H.S."/>
            <person name="Lohmar J.M."/>
            <person name="Busman M."/>
            <person name="Brown D.W."/>
            <person name="Naumann T.A."/>
            <person name="Divon H.H."/>
            <person name="Lysoe E."/>
            <person name="Uhlig S."/>
            <person name="Proctor R.H."/>
        </authorList>
    </citation>
    <scope>NUCLEOTIDE SEQUENCE</scope>
    <source>
        <strain evidence="1">NRRL 22465</strain>
    </source>
</reference>
<dbReference type="Proteomes" id="UP000635477">
    <property type="component" value="Unassembled WGS sequence"/>
</dbReference>
<gene>
    <name evidence="1" type="ORF">FZEAL_8250</name>
</gene>
<dbReference type="EMBL" id="JABEYC010000694">
    <property type="protein sequence ID" value="KAF4974920.1"/>
    <property type="molecule type" value="Genomic_DNA"/>
</dbReference>
<dbReference type="AlphaFoldDB" id="A0A8H4UEJ6"/>
<comment type="caution">
    <text evidence="1">The sequence shown here is derived from an EMBL/GenBank/DDBJ whole genome shotgun (WGS) entry which is preliminary data.</text>
</comment>
<sequence length="121" mass="13417">MPRTNLAATTSAARRALPRISRSLFPRAGGARSRLSFLARQRTAGEACSAVSDDQGSSRIWHARHGSNRQPDWDYYAAIIQRLWLNLFTGRLDTRLPLLSGSVDPTVTFEAEMLTSQPMDA</sequence>
<keyword evidence="2" id="KW-1185">Reference proteome</keyword>
<evidence type="ECO:0000313" key="2">
    <source>
        <dbReference type="Proteomes" id="UP000635477"/>
    </source>
</evidence>
<evidence type="ECO:0000313" key="1">
    <source>
        <dbReference type="EMBL" id="KAF4974920.1"/>
    </source>
</evidence>
<proteinExistence type="predicted"/>